<name>A0A2Z5G7Y4_9BACT</name>
<dbReference type="EMBL" id="CP030840">
    <property type="protein sequence ID" value="AXC15098.1"/>
    <property type="molecule type" value="Genomic_DNA"/>
</dbReference>
<feature type="transmembrane region" description="Helical" evidence="1">
    <location>
        <begin position="86"/>
        <end position="106"/>
    </location>
</feature>
<keyword evidence="1" id="KW-1133">Transmembrane helix</keyword>
<keyword evidence="1" id="KW-0812">Transmembrane</keyword>
<dbReference type="Proteomes" id="UP000253606">
    <property type="component" value="Chromosome"/>
</dbReference>
<keyword evidence="3" id="KW-1185">Reference proteome</keyword>
<evidence type="ECO:0000313" key="2">
    <source>
        <dbReference type="EMBL" id="AXC15098.1"/>
    </source>
</evidence>
<proteinExistence type="predicted"/>
<evidence type="ECO:0000256" key="1">
    <source>
        <dbReference type="SAM" id="Phobius"/>
    </source>
</evidence>
<feature type="transmembrane region" description="Helical" evidence="1">
    <location>
        <begin position="126"/>
        <end position="146"/>
    </location>
</feature>
<accession>A0A2Z5G7Y4</accession>
<keyword evidence="1" id="KW-0472">Membrane</keyword>
<evidence type="ECO:0000313" key="3">
    <source>
        <dbReference type="Proteomes" id="UP000253606"/>
    </source>
</evidence>
<sequence length="266" mass="28604">MTRTRILLLLAFVGSGVCWWPARIEPSLDFPRWILLAPVAFLSAASVLLLGGEGWSAVVAATAGGSFAGMLSSVILWPWSDGIAQSYALIVVMIGTAAAAGAALIGSRAAFLAARRWPLLSGAAKGALWIVFGLCLAVGPALLAITKPLVKRRVARNESIAAVRFASLKKALQLASADRGAAKSICAGQSLDRYYSGPPFTKDDWIRISGNYVEEDKYVYMISCRQQRKYLLEARPKMPRVYGYGARIFCADESGEVACDLQWNGP</sequence>
<dbReference type="RefSeq" id="WP_114209734.1">
    <property type="nucleotide sequence ID" value="NZ_CP030840.1"/>
</dbReference>
<gene>
    <name evidence="2" type="ORF">ACPOL_5854</name>
</gene>
<dbReference type="AlphaFoldDB" id="A0A2Z5G7Y4"/>
<feature type="transmembrane region" description="Helical" evidence="1">
    <location>
        <begin position="6"/>
        <end position="22"/>
    </location>
</feature>
<dbReference type="KEGG" id="abas:ACPOL_5854"/>
<feature type="transmembrane region" description="Helical" evidence="1">
    <location>
        <begin position="34"/>
        <end position="51"/>
    </location>
</feature>
<feature type="transmembrane region" description="Helical" evidence="1">
    <location>
        <begin position="57"/>
        <end position="79"/>
    </location>
</feature>
<organism evidence="2 3">
    <name type="scientific">Acidisarcina polymorpha</name>
    <dbReference type="NCBI Taxonomy" id="2211140"/>
    <lineage>
        <taxon>Bacteria</taxon>
        <taxon>Pseudomonadati</taxon>
        <taxon>Acidobacteriota</taxon>
        <taxon>Terriglobia</taxon>
        <taxon>Terriglobales</taxon>
        <taxon>Acidobacteriaceae</taxon>
        <taxon>Acidisarcina</taxon>
    </lineage>
</organism>
<protein>
    <submittedName>
        <fullName evidence="2">Uncharacterized protein</fullName>
    </submittedName>
</protein>
<reference evidence="2 3" key="1">
    <citation type="journal article" date="2018" name="Front. Microbiol.">
        <title>Hydrolytic Capabilities as a Key to Environmental Success: Chitinolytic and Cellulolytic Acidobacteria From Acidic Sub-arctic Soils and Boreal Peatlands.</title>
        <authorList>
            <person name="Belova S.E."/>
            <person name="Ravin N.V."/>
            <person name="Pankratov T.A."/>
            <person name="Rakitin A.L."/>
            <person name="Ivanova A.A."/>
            <person name="Beletsky A.V."/>
            <person name="Mardanov A.V."/>
            <person name="Sinninghe Damste J.S."/>
            <person name="Dedysh S.N."/>
        </authorList>
    </citation>
    <scope>NUCLEOTIDE SEQUENCE [LARGE SCALE GENOMIC DNA]</scope>
    <source>
        <strain evidence="2 3">SBC82</strain>
    </source>
</reference>